<reference evidence="3" key="1">
    <citation type="journal article" date="2018" name="Gigascience">
        <title>Genome assembly of the Pink Ipe (Handroanthus impetiginosus, Bignoniaceae), a highly valued, ecologically keystone Neotropical timber forest tree.</title>
        <authorList>
            <person name="Silva-Junior O.B."/>
            <person name="Grattapaglia D."/>
            <person name="Novaes E."/>
            <person name="Collevatti R.G."/>
        </authorList>
    </citation>
    <scope>NUCLEOTIDE SEQUENCE [LARGE SCALE GENOMIC DNA]</scope>
    <source>
        <strain evidence="3">cv. UFG-1</strain>
    </source>
</reference>
<dbReference type="PANTHER" id="PTHR31672">
    <property type="entry name" value="BNACNNG10540D PROTEIN"/>
    <property type="match status" value="1"/>
</dbReference>
<organism evidence="2 3">
    <name type="scientific">Handroanthus impetiginosus</name>
    <dbReference type="NCBI Taxonomy" id="429701"/>
    <lineage>
        <taxon>Eukaryota</taxon>
        <taxon>Viridiplantae</taxon>
        <taxon>Streptophyta</taxon>
        <taxon>Embryophyta</taxon>
        <taxon>Tracheophyta</taxon>
        <taxon>Spermatophyta</taxon>
        <taxon>Magnoliopsida</taxon>
        <taxon>eudicotyledons</taxon>
        <taxon>Gunneridae</taxon>
        <taxon>Pentapetalae</taxon>
        <taxon>asterids</taxon>
        <taxon>lamiids</taxon>
        <taxon>Lamiales</taxon>
        <taxon>Bignoniaceae</taxon>
        <taxon>Crescentiina</taxon>
        <taxon>Tabebuia alliance</taxon>
        <taxon>Handroanthus</taxon>
    </lineage>
</organism>
<evidence type="ECO:0000259" key="1">
    <source>
        <dbReference type="PROSITE" id="PS50181"/>
    </source>
</evidence>
<accession>A0A2G9HNR7</accession>
<name>A0A2G9HNR7_9LAMI</name>
<dbReference type="Pfam" id="PF12937">
    <property type="entry name" value="F-box-like"/>
    <property type="match status" value="1"/>
</dbReference>
<dbReference type="Proteomes" id="UP000231279">
    <property type="component" value="Unassembled WGS sequence"/>
</dbReference>
<dbReference type="OrthoDB" id="5314306at2759"/>
<dbReference type="InterPro" id="IPR017451">
    <property type="entry name" value="F-box-assoc_interact_dom"/>
</dbReference>
<sequence>MANYLPEAIILNILQRLSAKTLLRCTSVCKSWRCIRNSELYDMYSESESFARETTLEFSFRSINSFFTVVGSCNGLLCLSDDRVYYAHTIILWNRCVNRSIVLPKPNLIYNSYGTFVQSLGFGFDPVSRDYKVVRITYVDYAREHPQVELYKLSTGVWQDLSHLALDYVIYNKSCQAYVNRAIHWIACCKNCYDLIVLFDMYYEVFRSMKLPVGLLKNDNPTNKDLVVYKESLALISWNVSAAEPSFCLWVMKEFCIEETWSKHFSFDSHVFGGGLMSPLWAGRRGEVIVVRQDAYDHDGVEVKDLGVHGSSCEDYRCSIHVDSYKESLALLEGAHCFSDAVTELTKFTPE</sequence>
<dbReference type="PROSITE" id="PS50181">
    <property type="entry name" value="FBOX"/>
    <property type="match status" value="1"/>
</dbReference>
<proteinExistence type="predicted"/>
<comment type="caution">
    <text evidence="2">The sequence shown here is derived from an EMBL/GenBank/DDBJ whole genome shotgun (WGS) entry which is preliminary data.</text>
</comment>
<feature type="domain" description="F-box" evidence="1">
    <location>
        <begin position="1"/>
        <end position="47"/>
    </location>
</feature>
<gene>
    <name evidence="2" type="ORF">CDL12_08236</name>
</gene>
<dbReference type="AlphaFoldDB" id="A0A2G9HNR7"/>
<dbReference type="InterPro" id="IPR050796">
    <property type="entry name" value="SCF_F-box_component"/>
</dbReference>
<dbReference type="Pfam" id="PF08268">
    <property type="entry name" value="FBA_3"/>
    <property type="match status" value="1"/>
</dbReference>
<dbReference type="SMART" id="SM00256">
    <property type="entry name" value="FBOX"/>
    <property type="match status" value="1"/>
</dbReference>
<protein>
    <recommendedName>
        <fullName evidence="1">F-box domain-containing protein</fullName>
    </recommendedName>
</protein>
<dbReference type="NCBIfam" id="TIGR01640">
    <property type="entry name" value="F_box_assoc_1"/>
    <property type="match status" value="1"/>
</dbReference>
<dbReference type="InterPro" id="IPR036047">
    <property type="entry name" value="F-box-like_dom_sf"/>
</dbReference>
<dbReference type="InterPro" id="IPR001810">
    <property type="entry name" value="F-box_dom"/>
</dbReference>
<dbReference type="InterPro" id="IPR013187">
    <property type="entry name" value="F-box-assoc_dom_typ3"/>
</dbReference>
<evidence type="ECO:0000313" key="2">
    <source>
        <dbReference type="EMBL" id="PIN19083.1"/>
    </source>
</evidence>
<keyword evidence="3" id="KW-1185">Reference proteome</keyword>
<evidence type="ECO:0000313" key="3">
    <source>
        <dbReference type="Proteomes" id="UP000231279"/>
    </source>
</evidence>
<dbReference type="SUPFAM" id="SSF81383">
    <property type="entry name" value="F-box domain"/>
    <property type="match status" value="1"/>
</dbReference>
<dbReference type="EMBL" id="NKXS01001339">
    <property type="protein sequence ID" value="PIN19083.1"/>
    <property type="molecule type" value="Genomic_DNA"/>
</dbReference>
<dbReference type="PANTHER" id="PTHR31672:SF13">
    <property type="entry name" value="F-BOX PROTEIN CPR30-LIKE"/>
    <property type="match status" value="1"/>
</dbReference>
<dbReference type="Gene3D" id="1.20.1280.50">
    <property type="match status" value="1"/>
</dbReference>